<reference evidence="1 2" key="1">
    <citation type="submission" date="2016-08" db="EMBL/GenBank/DDBJ databases">
        <title>A Parts List for Fungal Cellulosomes Revealed by Comparative Genomics.</title>
        <authorList>
            <consortium name="DOE Joint Genome Institute"/>
            <person name="Haitjema C.H."/>
            <person name="Gilmore S.P."/>
            <person name="Henske J.K."/>
            <person name="Solomon K.V."/>
            <person name="De Groot R."/>
            <person name="Kuo A."/>
            <person name="Mondo S.J."/>
            <person name="Salamov A.A."/>
            <person name="Labutti K."/>
            <person name="Zhao Z."/>
            <person name="Chiniquy J."/>
            <person name="Barry K."/>
            <person name="Brewer H.M."/>
            <person name="Purvine S.O."/>
            <person name="Wright A.T."/>
            <person name="Boxma B."/>
            <person name="Van Alen T."/>
            <person name="Hackstein J.H."/>
            <person name="Baker S.E."/>
            <person name="Grigoriev I.V."/>
            <person name="O'Malley M.A."/>
        </authorList>
    </citation>
    <scope>NUCLEOTIDE SEQUENCE [LARGE SCALE GENOMIC DNA]</scope>
    <source>
        <strain evidence="1 2">S4</strain>
    </source>
</reference>
<evidence type="ECO:0000313" key="1">
    <source>
        <dbReference type="EMBL" id="ORX85101.1"/>
    </source>
</evidence>
<dbReference type="EMBL" id="MCFG01000040">
    <property type="protein sequence ID" value="ORX85101.1"/>
    <property type="molecule type" value="Genomic_DNA"/>
</dbReference>
<gene>
    <name evidence="1" type="ORF">BCR32DRAFT_276515</name>
</gene>
<protein>
    <submittedName>
        <fullName evidence="1">Uncharacterized protein</fullName>
    </submittedName>
</protein>
<accession>A0A1Y1XH64</accession>
<evidence type="ECO:0000313" key="2">
    <source>
        <dbReference type="Proteomes" id="UP000193944"/>
    </source>
</evidence>
<proteinExistence type="predicted"/>
<reference evidence="1 2" key="2">
    <citation type="submission" date="2016-08" db="EMBL/GenBank/DDBJ databases">
        <title>Pervasive Adenine N6-methylation of Active Genes in Fungi.</title>
        <authorList>
            <consortium name="DOE Joint Genome Institute"/>
            <person name="Mondo S.J."/>
            <person name="Dannebaum R.O."/>
            <person name="Kuo R.C."/>
            <person name="Labutti K."/>
            <person name="Haridas S."/>
            <person name="Kuo A."/>
            <person name="Salamov A."/>
            <person name="Ahrendt S.R."/>
            <person name="Lipzen A."/>
            <person name="Sullivan W."/>
            <person name="Andreopoulos W.B."/>
            <person name="Clum A."/>
            <person name="Lindquist E."/>
            <person name="Daum C."/>
            <person name="Ramamoorthy G.K."/>
            <person name="Gryganskyi A."/>
            <person name="Culley D."/>
            <person name="Magnuson J.K."/>
            <person name="James T.Y."/>
            <person name="O'Malley M.A."/>
            <person name="Stajich J.E."/>
            <person name="Spatafora J.W."/>
            <person name="Visel A."/>
            <person name="Grigoriev I.V."/>
        </authorList>
    </citation>
    <scope>NUCLEOTIDE SEQUENCE [LARGE SCALE GENOMIC DNA]</scope>
    <source>
        <strain evidence="1 2">S4</strain>
    </source>
</reference>
<comment type="caution">
    <text evidence="1">The sequence shown here is derived from an EMBL/GenBank/DDBJ whole genome shotgun (WGS) entry which is preliminary data.</text>
</comment>
<keyword evidence="2" id="KW-1185">Reference proteome</keyword>
<dbReference type="Proteomes" id="UP000193944">
    <property type="component" value="Unassembled WGS sequence"/>
</dbReference>
<dbReference type="AlphaFoldDB" id="A0A1Y1XH64"/>
<name>A0A1Y1XH64_9FUNG</name>
<sequence>MNEIHRNSSKVEHETDINEEDSFKCGNENILVKYLIGYGANILKKELSSCEHGDETSLFYVIHINKKESSKGNYDGVKHHYLFHIKNGSKNVIKNIN</sequence>
<organism evidence="1 2">
    <name type="scientific">Anaeromyces robustus</name>
    <dbReference type="NCBI Taxonomy" id="1754192"/>
    <lineage>
        <taxon>Eukaryota</taxon>
        <taxon>Fungi</taxon>
        <taxon>Fungi incertae sedis</taxon>
        <taxon>Chytridiomycota</taxon>
        <taxon>Chytridiomycota incertae sedis</taxon>
        <taxon>Neocallimastigomycetes</taxon>
        <taxon>Neocallimastigales</taxon>
        <taxon>Neocallimastigaceae</taxon>
        <taxon>Anaeromyces</taxon>
    </lineage>
</organism>